<feature type="region of interest" description="Disordered" evidence="5">
    <location>
        <begin position="48"/>
        <end position="103"/>
    </location>
</feature>
<proteinExistence type="predicted"/>
<dbReference type="InterPro" id="IPR053157">
    <property type="entry name" value="Sterol_Uptake_Regulator"/>
</dbReference>
<comment type="caution">
    <text evidence="7">The sequence shown here is derived from an EMBL/GenBank/DDBJ whole genome shotgun (WGS) entry which is preliminary data.</text>
</comment>
<keyword evidence="1" id="KW-0805">Transcription regulation</keyword>
<name>A0ABR4G2Y7_9EURO</name>
<dbReference type="PANTHER" id="PTHR47784">
    <property type="entry name" value="STEROL UPTAKE CONTROL PROTEIN 2"/>
    <property type="match status" value="1"/>
</dbReference>
<feature type="compositionally biased region" description="Polar residues" evidence="5">
    <location>
        <begin position="70"/>
        <end position="96"/>
    </location>
</feature>
<evidence type="ECO:0000256" key="4">
    <source>
        <dbReference type="ARBA" id="ARBA00023242"/>
    </source>
</evidence>
<evidence type="ECO:0000313" key="8">
    <source>
        <dbReference type="Proteomes" id="UP001610563"/>
    </source>
</evidence>
<dbReference type="CDD" id="cd00067">
    <property type="entry name" value="GAL4"/>
    <property type="match status" value="1"/>
</dbReference>
<dbReference type="Proteomes" id="UP001610563">
    <property type="component" value="Unassembled WGS sequence"/>
</dbReference>
<evidence type="ECO:0000256" key="3">
    <source>
        <dbReference type="ARBA" id="ARBA00023163"/>
    </source>
</evidence>
<reference evidence="7 8" key="1">
    <citation type="submission" date="2024-07" db="EMBL/GenBank/DDBJ databases">
        <title>Section-level genome sequencing and comparative genomics of Aspergillus sections Usti and Cavernicolus.</title>
        <authorList>
            <consortium name="Lawrence Berkeley National Laboratory"/>
            <person name="Nybo J.L."/>
            <person name="Vesth T.C."/>
            <person name="Theobald S."/>
            <person name="Frisvad J.C."/>
            <person name="Larsen T.O."/>
            <person name="Kjaerboelling I."/>
            <person name="Rothschild-Mancinelli K."/>
            <person name="Lyhne E.K."/>
            <person name="Kogle M.E."/>
            <person name="Barry K."/>
            <person name="Clum A."/>
            <person name="Na H."/>
            <person name="Ledsgaard L."/>
            <person name="Lin J."/>
            <person name="Lipzen A."/>
            <person name="Kuo A."/>
            <person name="Riley R."/>
            <person name="Mondo S."/>
            <person name="Labutti K."/>
            <person name="Haridas S."/>
            <person name="Pangalinan J."/>
            <person name="Salamov A.A."/>
            <person name="Simmons B.A."/>
            <person name="Magnuson J.K."/>
            <person name="Chen J."/>
            <person name="Drula E."/>
            <person name="Henrissat B."/>
            <person name="Wiebenga A."/>
            <person name="Lubbers R.J."/>
            <person name="Gomes A.C."/>
            <person name="Makela M.R."/>
            <person name="Stajich J."/>
            <person name="Grigoriev I.V."/>
            <person name="Mortensen U.H."/>
            <person name="De Vries R.P."/>
            <person name="Baker S.E."/>
            <person name="Andersen M.R."/>
        </authorList>
    </citation>
    <scope>NUCLEOTIDE SEQUENCE [LARGE SCALE GENOMIC DNA]</scope>
    <source>
        <strain evidence="7 8">CBS 209.92</strain>
    </source>
</reference>
<evidence type="ECO:0000256" key="2">
    <source>
        <dbReference type="ARBA" id="ARBA00023125"/>
    </source>
</evidence>
<gene>
    <name evidence="7" type="ORF">BJX66DRAFT_227314</name>
</gene>
<dbReference type="PROSITE" id="PS00463">
    <property type="entry name" value="ZN2_CY6_FUNGAL_1"/>
    <property type="match status" value="1"/>
</dbReference>
<keyword evidence="8" id="KW-1185">Reference proteome</keyword>
<evidence type="ECO:0000259" key="6">
    <source>
        <dbReference type="PROSITE" id="PS50048"/>
    </source>
</evidence>
<evidence type="ECO:0000313" key="7">
    <source>
        <dbReference type="EMBL" id="KAL2793371.1"/>
    </source>
</evidence>
<protein>
    <recommendedName>
        <fullName evidence="6">Zn(2)-C6 fungal-type domain-containing protein</fullName>
    </recommendedName>
</protein>
<keyword evidence="4" id="KW-0539">Nucleus</keyword>
<dbReference type="SUPFAM" id="SSF57701">
    <property type="entry name" value="Zn2/Cys6 DNA-binding domain"/>
    <property type="match status" value="1"/>
</dbReference>
<dbReference type="EMBL" id="JBFTWV010000059">
    <property type="protein sequence ID" value="KAL2793371.1"/>
    <property type="molecule type" value="Genomic_DNA"/>
</dbReference>
<dbReference type="Gene3D" id="4.10.240.10">
    <property type="entry name" value="Zn(2)-C6 fungal-type DNA-binding domain"/>
    <property type="match status" value="1"/>
</dbReference>
<feature type="domain" description="Zn(2)-C6 fungal-type" evidence="6">
    <location>
        <begin position="16"/>
        <end position="46"/>
    </location>
</feature>
<dbReference type="InterPro" id="IPR036864">
    <property type="entry name" value="Zn2-C6_fun-type_DNA-bd_sf"/>
</dbReference>
<accession>A0ABR4G2Y7</accession>
<dbReference type="PANTHER" id="PTHR47784:SF13">
    <property type="entry name" value="ZN(II)2CYS6 TRANSCRIPTION FACTOR (EUROFUNG)"/>
    <property type="match status" value="1"/>
</dbReference>
<keyword evidence="3" id="KW-0804">Transcription</keyword>
<dbReference type="InterPro" id="IPR001138">
    <property type="entry name" value="Zn2Cys6_DnaBD"/>
</dbReference>
<keyword evidence="2" id="KW-0238">DNA-binding</keyword>
<dbReference type="PROSITE" id="PS50048">
    <property type="entry name" value="ZN2_CY6_FUNGAL_2"/>
    <property type="match status" value="1"/>
</dbReference>
<organism evidence="7 8">
    <name type="scientific">Aspergillus keveii</name>
    <dbReference type="NCBI Taxonomy" id="714993"/>
    <lineage>
        <taxon>Eukaryota</taxon>
        <taxon>Fungi</taxon>
        <taxon>Dikarya</taxon>
        <taxon>Ascomycota</taxon>
        <taxon>Pezizomycotina</taxon>
        <taxon>Eurotiomycetes</taxon>
        <taxon>Eurotiomycetidae</taxon>
        <taxon>Eurotiales</taxon>
        <taxon>Aspergillaceae</taxon>
        <taxon>Aspergillus</taxon>
        <taxon>Aspergillus subgen. Nidulantes</taxon>
    </lineage>
</organism>
<dbReference type="SMART" id="SM00066">
    <property type="entry name" value="GAL4"/>
    <property type="match status" value="1"/>
</dbReference>
<dbReference type="Pfam" id="PF00172">
    <property type="entry name" value="Zn_clus"/>
    <property type="match status" value="1"/>
</dbReference>
<evidence type="ECO:0000256" key="1">
    <source>
        <dbReference type="ARBA" id="ARBA00023015"/>
    </source>
</evidence>
<evidence type="ECO:0000256" key="5">
    <source>
        <dbReference type="SAM" id="MobiDB-lite"/>
    </source>
</evidence>
<sequence>MPVQARRRPHTKSRHGCVRCKQKHVKCDEVRPTCGTCVRYEVPCAYPSRQPPRASSQTRGQAQGVDDASPETTAPCSNSNSTSPAPGPTQTGTGSLSPAPGANHHPRSMLTLWEFELLHHWIINVADSFDISPGVHRAFRDNVITSATRFEFFMHMILILSALHLALTKSPKFTEQHRAFIMDGCSDSMAAFQLEATNITEDNCEEIEAFHSLGAIYALALAQFDRTDRSTSEETVVDEMVQIIVLMKSNRAIKDTAHPIVQAKQTNRWVMEEDIFIDAEGYPGDDELINAVGALQPWIDTADDGEVVRGMNTRGAAMVSESISYRLRRNFRPFVWPNLVDDEFLGLLTGRNPMALVIFAHYAVILDQSKSLWWCANWGVRIISAVASCLPDKFMPAIAFPLRSVGLA</sequence>